<sequence>MESGFVRGQSNNLPKVNMVMVLDFLANNPLYTSAEVRGVKLSTSARESYGDDAIGYVQVQRQGQECTVKARITPEHKVKSKPYRCTFVCNEETECIISVCCEDCAASLGGCKHAIALIMWLNRRTEEPSCTSVKCYWRKAKLSTVGSSLKFIKTADLVTPISKKAKTSKLNLPTSDGSFLKEIVEK</sequence>
<evidence type="ECO:0000313" key="2">
    <source>
        <dbReference type="Proteomes" id="UP001549921"/>
    </source>
</evidence>
<comment type="caution">
    <text evidence="1">The sequence shown here is derived from an EMBL/GenBank/DDBJ whole genome shotgun (WGS) entry which is preliminary data.</text>
</comment>
<name>A0ABD0T9A8_LOXSC</name>
<gene>
    <name evidence="1" type="ORF">ABMA28_016396</name>
</gene>
<dbReference type="AlphaFoldDB" id="A0ABD0T9A8"/>
<evidence type="ECO:0000313" key="1">
    <source>
        <dbReference type="EMBL" id="KAL0839755.1"/>
    </source>
</evidence>
<dbReference type="PANTHER" id="PTHR39953">
    <property type="entry name" value="RE54151P"/>
    <property type="match status" value="1"/>
</dbReference>
<organism evidence="1 2">
    <name type="scientific">Loxostege sticticalis</name>
    <name type="common">Beet webworm moth</name>
    <dbReference type="NCBI Taxonomy" id="481309"/>
    <lineage>
        <taxon>Eukaryota</taxon>
        <taxon>Metazoa</taxon>
        <taxon>Ecdysozoa</taxon>
        <taxon>Arthropoda</taxon>
        <taxon>Hexapoda</taxon>
        <taxon>Insecta</taxon>
        <taxon>Pterygota</taxon>
        <taxon>Neoptera</taxon>
        <taxon>Endopterygota</taxon>
        <taxon>Lepidoptera</taxon>
        <taxon>Glossata</taxon>
        <taxon>Ditrysia</taxon>
        <taxon>Pyraloidea</taxon>
        <taxon>Crambidae</taxon>
        <taxon>Pyraustinae</taxon>
        <taxon>Loxostege</taxon>
    </lineage>
</organism>
<dbReference type="Proteomes" id="UP001549921">
    <property type="component" value="Unassembled WGS sequence"/>
</dbReference>
<proteinExistence type="predicted"/>
<protein>
    <recommendedName>
        <fullName evidence="3">SWIM-type domain-containing protein</fullName>
    </recommendedName>
</protein>
<dbReference type="PANTHER" id="PTHR39953:SF1">
    <property type="entry name" value="RE54151P"/>
    <property type="match status" value="1"/>
</dbReference>
<accession>A0ABD0T9A8</accession>
<evidence type="ECO:0008006" key="3">
    <source>
        <dbReference type="Google" id="ProtNLM"/>
    </source>
</evidence>
<reference evidence="1 2" key="1">
    <citation type="submission" date="2024-06" db="EMBL/GenBank/DDBJ databases">
        <title>A chromosome-level genome assembly of beet webworm, Loxostege sticticalis.</title>
        <authorList>
            <person name="Zhang Y."/>
        </authorList>
    </citation>
    <scope>NUCLEOTIDE SEQUENCE [LARGE SCALE GENOMIC DNA]</scope>
    <source>
        <strain evidence="1">AQ028</strain>
        <tissue evidence="1">Male pupae</tissue>
    </source>
</reference>
<dbReference type="EMBL" id="JBEDNZ010000008">
    <property type="protein sequence ID" value="KAL0839755.1"/>
    <property type="molecule type" value="Genomic_DNA"/>
</dbReference>